<dbReference type="EMBL" id="JAUCFI010000003">
    <property type="protein sequence ID" value="MDM5287072.1"/>
    <property type="molecule type" value="Genomic_DNA"/>
</dbReference>
<comment type="caution">
    <text evidence="1">The sequence shown here is derived from an EMBL/GenBank/DDBJ whole genome shotgun (WGS) entry which is preliminary data.</text>
</comment>
<accession>A0AAJ1QTE5</accession>
<organism evidence="1 2">
    <name type="scientific">Peribacillus frigoritolerans</name>
    <dbReference type="NCBI Taxonomy" id="450367"/>
    <lineage>
        <taxon>Bacteria</taxon>
        <taxon>Bacillati</taxon>
        <taxon>Bacillota</taxon>
        <taxon>Bacilli</taxon>
        <taxon>Bacillales</taxon>
        <taxon>Bacillaceae</taxon>
        <taxon>Peribacillus</taxon>
    </lineage>
</organism>
<dbReference type="Proteomes" id="UP001238973">
    <property type="component" value="Unassembled WGS sequence"/>
</dbReference>
<evidence type="ECO:0000313" key="2">
    <source>
        <dbReference type="Proteomes" id="UP001238973"/>
    </source>
</evidence>
<gene>
    <name evidence="1" type="ORF">QUF85_27820</name>
</gene>
<name>A0AAJ1QTE5_9BACI</name>
<sequence>MSFPFLLVNLVHLLANPPFTREFAAFTRKFPPFTRELMHFTREFPPFTREFDEES</sequence>
<protein>
    <submittedName>
        <fullName evidence="1">Uncharacterized protein</fullName>
    </submittedName>
</protein>
<dbReference type="AlphaFoldDB" id="A0AAJ1QTE5"/>
<reference evidence="1" key="1">
    <citation type="submission" date="2023-06" db="EMBL/GenBank/DDBJ databases">
        <title>Comparative genomics of Bacillaceae isolates and their secondary metabolite potential.</title>
        <authorList>
            <person name="Song L."/>
            <person name="Nielsen L.J."/>
            <person name="Mohite O."/>
            <person name="Xu X."/>
            <person name="Weber T."/>
            <person name="Kovacs A.T."/>
        </authorList>
    </citation>
    <scope>NUCLEOTIDE SEQUENCE</scope>
    <source>
        <strain evidence="1">G1S1</strain>
    </source>
</reference>
<proteinExistence type="predicted"/>
<evidence type="ECO:0000313" key="1">
    <source>
        <dbReference type="EMBL" id="MDM5287072.1"/>
    </source>
</evidence>
<dbReference type="RefSeq" id="WP_289351347.1">
    <property type="nucleotide sequence ID" value="NZ_JAUCFI010000003.1"/>
</dbReference>